<evidence type="ECO:0000256" key="2">
    <source>
        <dbReference type="ARBA" id="ARBA00010981"/>
    </source>
</evidence>
<proteinExistence type="inferred from homology"/>
<evidence type="ECO:0000313" key="11">
    <source>
        <dbReference type="Proteomes" id="UP000276133"/>
    </source>
</evidence>
<dbReference type="SMART" id="SM00232">
    <property type="entry name" value="JAB_MPN"/>
    <property type="match status" value="1"/>
</dbReference>
<dbReference type="InterPro" id="IPR015063">
    <property type="entry name" value="USP8_dimer"/>
</dbReference>
<comment type="cofactor">
    <cofactor evidence="1">
        <name>Zn(2+)</name>
        <dbReference type="ChEBI" id="CHEBI:29105"/>
    </cofactor>
</comment>
<evidence type="ECO:0000256" key="3">
    <source>
        <dbReference type="ARBA" id="ARBA00022670"/>
    </source>
</evidence>
<dbReference type="EMBL" id="REGN01001790">
    <property type="protein sequence ID" value="RNA32504.1"/>
    <property type="molecule type" value="Genomic_DNA"/>
</dbReference>
<protein>
    <submittedName>
        <fullName evidence="10">STAM-binding-like A</fullName>
    </submittedName>
</protein>
<dbReference type="Gene3D" id="3.40.140.10">
    <property type="entry name" value="Cytidine Deaminase, domain 2"/>
    <property type="match status" value="1"/>
</dbReference>
<evidence type="ECO:0000256" key="7">
    <source>
        <dbReference type="ARBA" id="ARBA00022833"/>
    </source>
</evidence>
<dbReference type="GO" id="GO:0016020">
    <property type="term" value="C:membrane"/>
    <property type="evidence" value="ECO:0007669"/>
    <property type="project" value="TreeGrafter"/>
</dbReference>
<dbReference type="PROSITE" id="PS50249">
    <property type="entry name" value="MPN"/>
    <property type="match status" value="1"/>
</dbReference>
<keyword evidence="5" id="KW-0833">Ubl conjugation pathway</keyword>
<keyword evidence="7" id="KW-0862">Zinc</keyword>
<comment type="similarity">
    <text evidence="2">Belongs to the peptidase M67C family.</text>
</comment>
<evidence type="ECO:0000256" key="6">
    <source>
        <dbReference type="ARBA" id="ARBA00022801"/>
    </source>
</evidence>
<comment type="caution">
    <text evidence="10">The sequence shown here is derived from an EMBL/GenBank/DDBJ whole genome shotgun (WGS) entry which is preliminary data.</text>
</comment>
<keyword evidence="4" id="KW-0479">Metal-binding</keyword>
<dbReference type="STRING" id="10195.A0A3M7S9N3"/>
<feature type="domain" description="MPN" evidence="9">
    <location>
        <begin position="186"/>
        <end position="314"/>
    </location>
</feature>
<dbReference type="GO" id="GO:0006508">
    <property type="term" value="P:proteolysis"/>
    <property type="evidence" value="ECO:0007669"/>
    <property type="project" value="UniProtKB-KW"/>
</dbReference>
<dbReference type="GO" id="GO:0061578">
    <property type="term" value="F:K63-linked deubiquitinase activity"/>
    <property type="evidence" value="ECO:0007669"/>
    <property type="project" value="InterPro"/>
</dbReference>
<dbReference type="GO" id="GO:0046872">
    <property type="term" value="F:metal ion binding"/>
    <property type="evidence" value="ECO:0007669"/>
    <property type="project" value="UniProtKB-KW"/>
</dbReference>
<reference evidence="10 11" key="1">
    <citation type="journal article" date="2018" name="Sci. Rep.">
        <title>Genomic signatures of local adaptation to the degree of environmental predictability in rotifers.</title>
        <authorList>
            <person name="Franch-Gras L."/>
            <person name="Hahn C."/>
            <person name="Garcia-Roger E.M."/>
            <person name="Carmona M.J."/>
            <person name="Serra M."/>
            <person name="Gomez A."/>
        </authorList>
    </citation>
    <scope>NUCLEOTIDE SEQUENCE [LARGE SCALE GENOMIC DNA]</scope>
    <source>
        <strain evidence="10">HYR1</strain>
    </source>
</reference>
<keyword evidence="3" id="KW-0645">Protease</keyword>
<evidence type="ECO:0000313" key="10">
    <source>
        <dbReference type="EMBL" id="RNA32504.1"/>
    </source>
</evidence>
<dbReference type="GO" id="GO:0005768">
    <property type="term" value="C:endosome"/>
    <property type="evidence" value="ECO:0007669"/>
    <property type="project" value="TreeGrafter"/>
</dbReference>
<keyword evidence="11" id="KW-1185">Reference proteome</keyword>
<dbReference type="Proteomes" id="UP000276133">
    <property type="component" value="Unassembled WGS sequence"/>
</dbReference>
<dbReference type="InterPro" id="IPR000555">
    <property type="entry name" value="JAMM/MPN+_dom"/>
</dbReference>
<dbReference type="PANTHER" id="PTHR12947:SF13">
    <property type="entry name" value="FI19924P1"/>
    <property type="match status" value="1"/>
</dbReference>
<dbReference type="OrthoDB" id="3640at2759"/>
<dbReference type="PANTHER" id="PTHR12947">
    <property type="entry name" value="AMSH-LIKE PROTEASE"/>
    <property type="match status" value="1"/>
</dbReference>
<dbReference type="Pfam" id="PF01398">
    <property type="entry name" value="JAB"/>
    <property type="match status" value="1"/>
</dbReference>
<dbReference type="SUPFAM" id="SSF140856">
    <property type="entry name" value="USP8 N-terminal domain-like"/>
    <property type="match status" value="1"/>
</dbReference>
<dbReference type="InterPro" id="IPR044098">
    <property type="entry name" value="STAMBP/STALP-like_MPN"/>
</dbReference>
<evidence type="ECO:0000256" key="5">
    <source>
        <dbReference type="ARBA" id="ARBA00022786"/>
    </source>
</evidence>
<dbReference type="GO" id="GO:0070536">
    <property type="term" value="P:protein K63-linked deubiquitination"/>
    <property type="evidence" value="ECO:0007669"/>
    <property type="project" value="InterPro"/>
</dbReference>
<dbReference type="CDD" id="cd08066">
    <property type="entry name" value="MPN_AMSH_like"/>
    <property type="match status" value="1"/>
</dbReference>
<gene>
    <name evidence="10" type="ORF">BpHYR1_016065</name>
</gene>
<evidence type="ECO:0000256" key="8">
    <source>
        <dbReference type="ARBA" id="ARBA00023049"/>
    </source>
</evidence>
<dbReference type="AlphaFoldDB" id="A0A3M7S9N3"/>
<accession>A0A3M7S9N3</accession>
<organism evidence="10 11">
    <name type="scientific">Brachionus plicatilis</name>
    <name type="common">Marine rotifer</name>
    <name type="synonym">Brachionus muelleri</name>
    <dbReference type="NCBI Taxonomy" id="10195"/>
    <lineage>
        <taxon>Eukaryota</taxon>
        <taxon>Metazoa</taxon>
        <taxon>Spiralia</taxon>
        <taxon>Gnathifera</taxon>
        <taxon>Rotifera</taxon>
        <taxon>Eurotatoria</taxon>
        <taxon>Monogononta</taxon>
        <taxon>Pseudotrocha</taxon>
        <taxon>Ploima</taxon>
        <taxon>Brachionidae</taxon>
        <taxon>Brachionus</taxon>
    </lineage>
</organism>
<sequence length="353" mass="41120">MNSNSQLNTYTDLVSDPELRFRKFFDFNTKIEIDPKYNIEKYIRSGRQILRMADVYFSEHDYLHAFILYSRFAVLYGHCLKTHPEYSKCNKADILEINRELNTIVFPKAEKLKLYIKEIFSNEAKEHQRMLAEQKIIDKLNNNEQEKNKILAQNEHEFNNFKENLINDIVSDIGQSSNSKYNFRKIILPNDSIDKFLEKAYANTMQNVETCGILAGQLTQNKFFISHVVIPKQKGTSDTCSTQNENELCQVIDQNNLITLGWIHTHPSQTAFLSSIDLHTHYGYQLMIPEAIAIVCAPSYNQNSIFVLNPDGFKEISQCGLSGFHPHSKIPQLFEVKKNFFQLFLIKFLNIYF</sequence>
<dbReference type="GO" id="GO:0140492">
    <property type="term" value="F:metal-dependent deubiquitinase activity"/>
    <property type="evidence" value="ECO:0007669"/>
    <property type="project" value="InterPro"/>
</dbReference>
<dbReference type="SUPFAM" id="SSF102712">
    <property type="entry name" value="JAB1/MPN domain"/>
    <property type="match status" value="1"/>
</dbReference>
<evidence type="ECO:0000256" key="1">
    <source>
        <dbReference type="ARBA" id="ARBA00001947"/>
    </source>
</evidence>
<evidence type="ECO:0000256" key="4">
    <source>
        <dbReference type="ARBA" id="ARBA00022723"/>
    </source>
</evidence>
<dbReference type="Gene3D" id="1.20.58.80">
    <property type="entry name" value="Phosphotransferase system, lactose/cellobiose-type IIA subunit"/>
    <property type="match status" value="1"/>
</dbReference>
<keyword evidence="8" id="KW-0482">Metalloprotease</keyword>
<keyword evidence="6" id="KW-0378">Hydrolase</keyword>
<name>A0A3M7S9N3_BRAPC</name>
<dbReference type="Pfam" id="PF08969">
    <property type="entry name" value="USP8_dimer"/>
    <property type="match status" value="1"/>
</dbReference>
<dbReference type="InterPro" id="IPR037518">
    <property type="entry name" value="MPN"/>
</dbReference>
<evidence type="ECO:0000259" key="9">
    <source>
        <dbReference type="PROSITE" id="PS50249"/>
    </source>
</evidence>